<evidence type="ECO:0000256" key="7">
    <source>
        <dbReference type="ARBA" id="ARBA00040167"/>
    </source>
</evidence>
<reference evidence="11" key="1">
    <citation type="submission" date="2020-05" db="EMBL/GenBank/DDBJ databases">
        <authorList>
            <person name="Zhu T."/>
            <person name="Keshari N."/>
            <person name="Lu X."/>
        </authorList>
    </citation>
    <scope>NUCLEOTIDE SEQUENCE</scope>
    <source>
        <strain evidence="11">NK1-12</strain>
    </source>
</reference>
<evidence type="ECO:0000256" key="4">
    <source>
        <dbReference type="ARBA" id="ARBA00023239"/>
    </source>
</evidence>
<keyword evidence="5 9" id="KW-0627">Porphyrin biosynthesis</keyword>
<feature type="domain" description="Tetrapyrrole biosynthesis uroporphyrinogen III synthase" evidence="10">
    <location>
        <begin position="22"/>
        <end position="252"/>
    </location>
</feature>
<organism evidence="11">
    <name type="scientific">Leptolyngbya sp. NK1-12</name>
    <dbReference type="NCBI Taxonomy" id="2547451"/>
    <lineage>
        <taxon>Bacteria</taxon>
        <taxon>Bacillati</taxon>
        <taxon>Cyanobacteriota</taxon>
        <taxon>Cyanophyceae</taxon>
        <taxon>Leptolyngbyales</taxon>
        <taxon>Leptolyngbyaceae</taxon>
        <taxon>Leptolyngbya group</taxon>
        <taxon>Leptolyngbya</taxon>
    </lineage>
</organism>
<dbReference type="FunFam" id="3.40.50.10090:FF:000001">
    <property type="entry name" value="Bifunctional uroporphyrinogen-III C-methyltransferase/uroporphyrinogen-III synthase"/>
    <property type="match status" value="1"/>
</dbReference>
<dbReference type="PANTHER" id="PTHR38042">
    <property type="entry name" value="UROPORPHYRINOGEN-III SYNTHASE, CHLOROPLASTIC"/>
    <property type="match status" value="1"/>
</dbReference>
<dbReference type="EC" id="4.2.1.75" evidence="3 9"/>
<dbReference type="GO" id="GO:0006782">
    <property type="term" value="P:protoporphyrinogen IX biosynthetic process"/>
    <property type="evidence" value="ECO:0007669"/>
    <property type="project" value="UniProtKB-UniRule"/>
</dbReference>
<comment type="function">
    <text evidence="6 9">Catalyzes cyclization of the linear tetrapyrrole, hydroxymethylbilane, to the macrocyclic uroporphyrinogen III.</text>
</comment>
<dbReference type="SUPFAM" id="SSF69618">
    <property type="entry name" value="HemD-like"/>
    <property type="match status" value="1"/>
</dbReference>
<protein>
    <recommendedName>
        <fullName evidence="7 9">Uroporphyrinogen-III synthase</fullName>
        <ecNumber evidence="3 9">4.2.1.75</ecNumber>
    </recommendedName>
</protein>
<evidence type="ECO:0000256" key="5">
    <source>
        <dbReference type="ARBA" id="ARBA00023244"/>
    </source>
</evidence>
<dbReference type="InterPro" id="IPR003754">
    <property type="entry name" value="4pyrrol_synth_uPrphyn_synth"/>
</dbReference>
<comment type="similarity">
    <text evidence="2 9">Belongs to the uroporphyrinogen-III synthase family.</text>
</comment>
<dbReference type="GO" id="GO:0006780">
    <property type="term" value="P:uroporphyrinogen III biosynthetic process"/>
    <property type="evidence" value="ECO:0007669"/>
    <property type="project" value="UniProtKB-UniRule"/>
</dbReference>
<evidence type="ECO:0000256" key="1">
    <source>
        <dbReference type="ARBA" id="ARBA00004772"/>
    </source>
</evidence>
<dbReference type="InterPro" id="IPR036108">
    <property type="entry name" value="4pyrrol_syn_uPrphyn_synt_sf"/>
</dbReference>
<dbReference type="RefSeq" id="WP_316432183.1">
    <property type="nucleotide sequence ID" value="NZ_CP053586.1"/>
</dbReference>
<accession>A0AA96WIW2</accession>
<sequence length="261" mass="28434">MTFLPLSGKTILVTRAAGQSSQFTTLLQQQGATVLEMPAIEITPPSSWDALDQAIAHLDQFDWLILTSTNGVDYFFERLAAQQRSLADLATLKIAVVGQKTAQRLQNQGRQPDFIPPDFVADSLVEHFPEAVQSLKILFPRVETGGREILVKELTAKGAEVTEVPAYQSGCAKMMPSDIATALQQQQIDIITFASSKTVSCFYQLLQTLPAALPLPSSFCLASIGPQTSTTCQQLFGRVDLEATDYTLEGLTAAIVQWVQP</sequence>
<evidence type="ECO:0000256" key="6">
    <source>
        <dbReference type="ARBA" id="ARBA00037589"/>
    </source>
</evidence>
<gene>
    <name evidence="11" type="ORF">HJG54_26280</name>
</gene>
<dbReference type="AlphaFoldDB" id="A0AA96WIW2"/>
<evidence type="ECO:0000256" key="8">
    <source>
        <dbReference type="ARBA" id="ARBA00048617"/>
    </source>
</evidence>
<evidence type="ECO:0000259" key="10">
    <source>
        <dbReference type="Pfam" id="PF02602"/>
    </source>
</evidence>
<proteinExistence type="inferred from homology"/>
<comment type="pathway">
    <text evidence="1 9">Porphyrin-containing compound metabolism; protoporphyrin-IX biosynthesis; coproporphyrinogen-III from 5-aminolevulinate: step 3/4.</text>
</comment>
<evidence type="ECO:0000313" key="11">
    <source>
        <dbReference type="EMBL" id="WNZ25990.1"/>
    </source>
</evidence>
<comment type="catalytic activity">
    <reaction evidence="8 9">
        <text>hydroxymethylbilane = uroporphyrinogen III + H2O</text>
        <dbReference type="Rhea" id="RHEA:18965"/>
        <dbReference type="ChEBI" id="CHEBI:15377"/>
        <dbReference type="ChEBI" id="CHEBI:57308"/>
        <dbReference type="ChEBI" id="CHEBI:57845"/>
        <dbReference type="EC" id="4.2.1.75"/>
    </reaction>
</comment>
<dbReference type="GO" id="GO:0004852">
    <property type="term" value="F:uroporphyrinogen-III synthase activity"/>
    <property type="evidence" value="ECO:0007669"/>
    <property type="project" value="UniProtKB-UniRule"/>
</dbReference>
<dbReference type="CDD" id="cd06578">
    <property type="entry name" value="HemD"/>
    <property type="match status" value="1"/>
</dbReference>
<keyword evidence="4 9" id="KW-0456">Lyase</keyword>
<dbReference type="Gene3D" id="3.40.50.10090">
    <property type="match status" value="2"/>
</dbReference>
<dbReference type="InterPro" id="IPR039793">
    <property type="entry name" value="UROS/Hem4"/>
</dbReference>
<dbReference type="PANTHER" id="PTHR38042:SF1">
    <property type="entry name" value="UROPORPHYRINOGEN-III SYNTHASE, CHLOROPLASTIC"/>
    <property type="match status" value="1"/>
</dbReference>
<name>A0AA96WIW2_9CYAN</name>
<dbReference type="Pfam" id="PF02602">
    <property type="entry name" value="HEM4"/>
    <property type="match status" value="1"/>
</dbReference>
<evidence type="ECO:0000256" key="9">
    <source>
        <dbReference type="RuleBase" id="RU366031"/>
    </source>
</evidence>
<dbReference type="EMBL" id="CP053586">
    <property type="protein sequence ID" value="WNZ25990.1"/>
    <property type="molecule type" value="Genomic_DNA"/>
</dbReference>
<evidence type="ECO:0000256" key="2">
    <source>
        <dbReference type="ARBA" id="ARBA00008133"/>
    </source>
</evidence>
<evidence type="ECO:0000256" key="3">
    <source>
        <dbReference type="ARBA" id="ARBA00013109"/>
    </source>
</evidence>